<gene>
    <name evidence="3" type="ORF">C1645_737691</name>
</gene>
<dbReference type="PROSITE" id="PS50181">
    <property type="entry name" value="FBOX"/>
    <property type="match status" value="1"/>
</dbReference>
<dbReference type="InterPro" id="IPR036047">
    <property type="entry name" value="F-box-like_dom_sf"/>
</dbReference>
<evidence type="ECO:0000313" key="3">
    <source>
        <dbReference type="EMBL" id="RIA90681.1"/>
    </source>
</evidence>
<dbReference type="AlphaFoldDB" id="A0A397T6E2"/>
<dbReference type="Gene3D" id="3.80.10.10">
    <property type="entry name" value="Ribonuclease Inhibitor"/>
    <property type="match status" value="1"/>
</dbReference>
<evidence type="ECO:0000313" key="4">
    <source>
        <dbReference type="Proteomes" id="UP000265703"/>
    </source>
</evidence>
<feature type="domain" description="F-box" evidence="2">
    <location>
        <begin position="1"/>
        <end position="29"/>
    </location>
</feature>
<dbReference type="Proteomes" id="UP000265703">
    <property type="component" value="Unassembled WGS sequence"/>
</dbReference>
<accession>A0A397T6E2</accession>
<name>A0A397T6E2_9GLOM</name>
<proteinExistence type="predicted"/>
<dbReference type="SUPFAM" id="SSF52047">
    <property type="entry name" value="RNI-like"/>
    <property type="match status" value="1"/>
</dbReference>
<evidence type="ECO:0000256" key="1">
    <source>
        <dbReference type="SAM" id="MobiDB-lite"/>
    </source>
</evidence>
<comment type="caution">
    <text evidence="3">The sequence shown here is derived from an EMBL/GenBank/DDBJ whole genome shotgun (WGS) entry which is preliminary data.</text>
</comment>
<reference evidence="3 4" key="1">
    <citation type="submission" date="2018-06" db="EMBL/GenBank/DDBJ databases">
        <title>Comparative genomics reveals the genomic features of Rhizophagus irregularis, R. cerebriforme, R. diaphanum and Gigaspora rosea, and their symbiotic lifestyle signature.</title>
        <authorList>
            <person name="Morin E."/>
            <person name="San Clemente H."/>
            <person name="Chen E.C.H."/>
            <person name="De La Providencia I."/>
            <person name="Hainaut M."/>
            <person name="Kuo A."/>
            <person name="Kohler A."/>
            <person name="Murat C."/>
            <person name="Tang N."/>
            <person name="Roy S."/>
            <person name="Loubradou J."/>
            <person name="Henrissat B."/>
            <person name="Grigoriev I.V."/>
            <person name="Corradi N."/>
            <person name="Roux C."/>
            <person name="Martin F.M."/>
        </authorList>
    </citation>
    <scope>NUCLEOTIDE SEQUENCE [LARGE SCALE GENOMIC DNA]</scope>
    <source>
        <strain evidence="3 4">DAOM 227022</strain>
    </source>
</reference>
<dbReference type="OrthoDB" id="2330123at2759"/>
<keyword evidence="4" id="KW-1185">Reference proteome</keyword>
<evidence type="ECO:0000259" key="2">
    <source>
        <dbReference type="PROSITE" id="PS50181"/>
    </source>
</evidence>
<organism evidence="3 4">
    <name type="scientific">Glomus cerebriforme</name>
    <dbReference type="NCBI Taxonomy" id="658196"/>
    <lineage>
        <taxon>Eukaryota</taxon>
        <taxon>Fungi</taxon>
        <taxon>Fungi incertae sedis</taxon>
        <taxon>Mucoromycota</taxon>
        <taxon>Glomeromycotina</taxon>
        <taxon>Glomeromycetes</taxon>
        <taxon>Glomerales</taxon>
        <taxon>Glomeraceae</taxon>
        <taxon>Glomus</taxon>
    </lineage>
</organism>
<dbReference type="EMBL" id="QKYT01000174">
    <property type="protein sequence ID" value="RIA90681.1"/>
    <property type="molecule type" value="Genomic_DNA"/>
</dbReference>
<dbReference type="InterPro" id="IPR001810">
    <property type="entry name" value="F-box_dom"/>
</dbReference>
<dbReference type="STRING" id="658196.A0A397T6E2"/>
<protein>
    <recommendedName>
        <fullName evidence="2">F-box domain-containing protein</fullName>
    </recommendedName>
</protein>
<dbReference type="SUPFAM" id="SSF81383">
    <property type="entry name" value="F-box domain"/>
    <property type="match status" value="1"/>
</dbReference>
<feature type="region of interest" description="Disordered" evidence="1">
    <location>
        <begin position="514"/>
        <end position="538"/>
    </location>
</feature>
<dbReference type="InterPro" id="IPR032675">
    <property type="entry name" value="LRR_dom_sf"/>
</dbReference>
<sequence length="538" mass="62113">MLSTLPIECLEEIIKNLDYKSLYSCILVNCLLSSVSVQYLWKFPFGYFKEPNKLIIQTYLNCLPESSKLTLLKNDVELPLTTTSHAPTYNYPSFIRKICIKSLFITTEALFEKYDRTSVLLIVRELCKLFIANSVKIERLELTFDHTSLKNFPVDYPVYDWYLLLPTFPGAKESLSNLKELILDSNFDQRGILIALSKICHKIENLDVYYNEHTIHDLTLGKLIKKQRNLKIFSTFLYEGGWSIGPPLWQHRNSLKEIIFHRVNFNDCTSLLGLAKCVDLERLIFRESFNLQKGLLDEFSRECNLPKLREFSYELLFLDLDIEEVTYDISSMLKRTNRSLKCLTFNDSFRSVQSQLWEISTPYISLQSIETITLYCQNLVLIDATITKTLSTPFLAVLSSCNRLQELVLYLNNDVELEEYLPDIGKKLSKSLRILEISTLNDFSVESLNGLLSNCKARLSKFNLLYSRCFNDQHLDVVVKYAREIVGSSLDELKLYSKSKGFITLDDLQAAAKYRSPTDEVSNAAERGGRQGRRPLSQ</sequence>